<dbReference type="PANTHER" id="PTHR34560">
    <property type="entry name" value="POLYKETIDE CYCLASE/DEHYDRASE/LIPID TRANSPORT SUPERFAMILY PROTEIN"/>
    <property type="match status" value="1"/>
</dbReference>
<sequence>MASDDDTSITPVSAGKGESAIRNNMDKALEKVQELYKLDKLLQASRILSIMRSEIESLKSSVSVTSQQLAEKYEKCLLNPPYPTIVSECSQLESLREALHSEHDWTVSYNGVETKVWYRREPNTSTHSILIEGYIRAPLLHVAALVYESDVYERLFWYVTSARRLETEDSSAMRRAAYITVFAPWPLYNRDVAVYAFAVDALDEDDCVMALTRSIDETHPLKEPVPPPSSLSRTVRADMYNSGFILYPESPGVTKARFLYNVDPHLSFVPMALVNWGARTICRWSIRTLESRAKNLSRVSPLYEERIATEPFYEFVRRRLREYWERKGISPEKEHGHQHEGHSSPGRRSHSFDPEVQPQLPPTSVIKAIVRGDDSESGQRSRWAKALFG</sequence>
<gene>
    <name evidence="3" type="ORF">BWQ96_07489</name>
</gene>
<proteinExistence type="predicted"/>
<accession>A0A2V3IL22</accession>
<dbReference type="GO" id="GO:0008289">
    <property type="term" value="F:lipid binding"/>
    <property type="evidence" value="ECO:0007669"/>
    <property type="project" value="InterPro"/>
</dbReference>
<keyword evidence="4" id="KW-1185">Reference proteome</keyword>
<dbReference type="PANTHER" id="PTHR34560:SF1">
    <property type="entry name" value="START DOMAIN-CONTAINING PROTEIN"/>
    <property type="match status" value="1"/>
</dbReference>
<dbReference type="AlphaFoldDB" id="A0A2V3IL22"/>
<reference evidence="3 4" key="1">
    <citation type="journal article" date="2018" name="Mol. Biol. Evol.">
        <title>Analysis of the draft genome of the red seaweed Gracilariopsis chorda provides insights into genome size evolution in Rhodophyta.</title>
        <authorList>
            <person name="Lee J."/>
            <person name="Yang E.C."/>
            <person name="Graf L."/>
            <person name="Yang J.H."/>
            <person name="Qiu H."/>
            <person name="Zel Zion U."/>
            <person name="Chan C.X."/>
            <person name="Stephens T.G."/>
            <person name="Weber A.P.M."/>
            <person name="Boo G.H."/>
            <person name="Boo S.M."/>
            <person name="Kim K.M."/>
            <person name="Shin Y."/>
            <person name="Jung M."/>
            <person name="Lee S.J."/>
            <person name="Yim H.S."/>
            <person name="Lee J.H."/>
            <person name="Bhattacharya D."/>
            <person name="Yoon H.S."/>
        </authorList>
    </citation>
    <scope>NUCLEOTIDE SEQUENCE [LARGE SCALE GENOMIC DNA]</scope>
    <source>
        <strain evidence="3 4">SKKU-2015</strain>
        <tissue evidence="3">Whole body</tissue>
    </source>
</reference>
<organism evidence="3 4">
    <name type="scientific">Gracilariopsis chorda</name>
    <dbReference type="NCBI Taxonomy" id="448386"/>
    <lineage>
        <taxon>Eukaryota</taxon>
        <taxon>Rhodophyta</taxon>
        <taxon>Florideophyceae</taxon>
        <taxon>Rhodymeniophycidae</taxon>
        <taxon>Gracilariales</taxon>
        <taxon>Gracilariaceae</taxon>
        <taxon>Gracilariopsis</taxon>
    </lineage>
</organism>
<dbReference type="Pfam" id="PF01852">
    <property type="entry name" value="START"/>
    <property type="match status" value="1"/>
</dbReference>
<feature type="domain" description="START" evidence="2">
    <location>
        <begin position="86"/>
        <end position="272"/>
    </location>
</feature>
<dbReference type="Gene3D" id="3.30.530.20">
    <property type="match status" value="1"/>
</dbReference>
<dbReference type="EMBL" id="NBIV01000150">
    <property type="protein sequence ID" value="PXF42782.1"/>
    <property type="molecule type" value="Genomic_DNA"/>
</dbReference>
<evidence type="ECO:0000259" key="2">
    <source>
        <dbReference type="Pfam" id="PF01852"/>
    </source>
</evidence>
<protein>
    <recommendedName>
        <fullName evidence="2">START domain-containing protein</fullName>
    </recommendedName>
</protein>
<dbReference type="InterPro" id="IPR023393">
    <property type="entry name" value="START-like_dom_sf"/>
</dbReference>
<dbReference type="SUPFAM" id="SSF55961">
    <property type="entry name" value="Bet v1-like"/>
    <property type="match status" value="1"/>
</dbReference>
<evidence type="ECO:0000313" key="3">
    <source>
        <dbReference type="EMBL" id="PXF42782.1"/>
    </source>
</evidence>
<dbReference type="Proteomes" id="UP000247409">
    <property type="component" value="Unassembled WGS sequence"/>
</dbReference>
<dbReference type="STRING" id="448386.A0A2V3IL22"/>
<feature type="region of interest" description="Disordered" evidence="1">
    <location>
        <begin position="330"/>
        <end position="361"/>
    </location>
</feature>
<comment type="caution">
    <text evidence="3">The sequence shown here is derived from an EMBL/GenBank/DDBJ whole genome shotgun (WGS) entry which is preliminary data.</text>
</comment>
<feature type="compositionally biased region" description="Basic and acidic residues" evidence="1">
    <location>
        <begin position="330"/>
        <end position="342"/>
    </location>
</feature>
<name>A0A2V3IL22_9FLOR</name>
<evidence type="ECO:0000313" key="4">
    <source>
        <dbReference type="Proteomes" id="UP000247409"/>
    </source>
</evidence>
<dbReference type="InterPro" id="IPR002913">
    <property type="entry name" value="START_lipid-bd_dom"/>
</dbReference>
<evidence type="ECO:0000256" key="1">
    <source>
        <dbReference type="SAM" id="MobiDB-lite"/>
    </source>
</evidence>
<dbReference type="OrthoDB" id="17317at2759"/>